<proteinExistence type="predicted"/>
<reference evidence="1" key="1">
    <citation type="submission" date="2024-05" db="EMBL/GenBank/DDBJ databases">
        <authorList>
            <person name="Kim S."/>
            <person name="Heo J."/>
            <person name="Choi H."/>
            <person name="Choi Y."/>
            <person name="Kwon S.-W."/>
            <person name="Kim Y."/>
        </authorList>
    </citation>
    <scope>NUCLEOTIDE SEQUENCE</scope>
    <source>
        <strain evidence="1">KACC 23698</strain>
    </source>
</reference>
<organism evidence="1">
    <name type="scientific">Alsobacter sp. KACC 23698</name>
    <dbReference type="NCBI Taxonomy" id="3149229"/>
    <lineage>
        <taxon>Bacteria</taxon>
        <taxon>Pseudomonadati</taxon>
        <taxon>Pseudomonadota</taxon>
        <taxon>Alphaproteobacteria</taxon>
        <taxon>Hyphomicrobiales</taxon>
        <taxon>Alsobacteraceae</taxon>
        <taxon>Alsobacter</taxon>
    </lineage>
</organism>
<dbReference type="AlphaFoldDB" id="A0AAU7JLF7"/>
<sequence>MIALVLDVTRRGDRVTKVEGAIEMLLRALREIGGLCRPDGTVTIGLNTGRHSGAVQVMLATDLLDIDAGAPGADGFIIYRLTPKALLLADMRPMRASQARRSDARRMGVPA</sequence>
<name>A0AAU7JLF7_9HYPH</name>
<dbReference type="EMBL" id="CP157484">
    <property type="protein sequence ID" value="XBO41251.1"/>
    <property type="molecule type" value="Genomic_DNA"/>
</dbReference>
<accession>A0AAU7JLF7</accession>
<evidence type="ECO:0000313" key="1">
    <source>
        <dbReference type="EMBL" id="XBO41251.1"/>
    </source>
</evidence>
<dbReference type="RefSeq" id="WP_406858101.1">
    <property type="nucleotide sequence ID" value="NZ_CP157484.1"/>
</dbReference>
<protein>
    <submittedName>
        <fullName evidence="1">Uncharacterized protein</fullName>
    </submittedName>
</protein>
<gene>
    <name evidence="1" type="ORF">ABEG18_10990</name>
</gene>